<sequence>MLFNERRRKYLKKNGKIAEKKEKVYAYDAQIESIVKQQTLQSLGEMRK</sequence>
<organism evidence="1 2">
    <name type="scientific">Segatella oulorum</name>
    <dbReference type="NCBI Taxonomy" id="28136"/>
    <lineage>
        <taxon>Bacteria</taxon>
        <taxon>Pseudomonadati</taxon>
        <taxon>Bacteroidota</taxon>
        <taxon>Bacteroidia</taxon>
        <taxon>Bacteroidales</taxon>
        <taxon>Prevotellaceae</taxon>
        <taxon>Segatella</taxon>
    </lineage>
</organism>
<reference evidence="1 2" key="1">
    <citation type="submission" date="2017-02" db="EMBL/GenBank/DDBJ databases">
        <authorList>
            <person name="Peterson S.W."/>
        </authorList>
    </citation>
    <scope>NUCLEOTIDE SEQUENCE [LARGE SCALE GENOMIC DNA]</scope>
    <source>
        <strain evidence="1 2">ATCC 43324</strain>
    </source>
</reference>
<name>A0A1T4MQK3_9BACT</name>
<proteinExistence type="predicted"/>
<evidence type="ECO:0000313" key="1">
    <source>
        <dbReference type="EMBL" id="SJZ69400.1"/>
    </source>
</evidence>
<accession>A0A1T4MQK3</accession>
<protein>
    <submittedName>
        <fullName evidence="1">Uncharacterized protein</fullName>
    </submittedName>
</protein>
<dbReference type="RefSeq" id="WP_159102063.1">
    <property type="nucleotide sequence ID" value="NZ_FUXK01000007.1"/>
</dbReference>
<evidence type="ECO:0000313" key="2">
    <source>
        <dbReference type="Proteomes" id="UP000190065"/>
    </source>
</evidence>
<gene>
    <name evidence="1" type="ORF">SAMN02745202_00828</name>
</gene>
<dbReference type="Proteomes" id="UP000190065">
    <property type="component" value="Unassembled WGS sequence"/>
</dbReference>
<dbReference type="EMBL" id="FUXK01000007">
    <property type="protein sequence ID" value="SJZ69400.1"/>
    <property type="molecule type" value="Genomic_DNA"/>
</dbReference>
<dbReference type="AlphaFoldDB" id="A0A1T4MQK3"/>